<evidence type="ECO:0000313" key="3">
    <source>
        <dbReference type="EMBL" id="ABG51523.1"/>
    </source>
</evidence>
<protein>
    <submittedName>
        <fullName evidence="5">Putative transposase</fullName>
    </submittedName>
</protein>
<dbReference type="InterPro" id="IPR009057">
    <property type="entry name" value="Homeodomain-like_sf"/>
</dbReference>
<dbReference type="KEGG" id="ter:Tery_3056"/>
<dbReference type="EMBL" id="CP000393">
    <property type="protein sequence ID" value="ABG50615.1"/>
    <property type="molecule type" value="Genomic_DNA"/>
</dbReference>
<organism evidence="5">
    <name type="scientific">Trichodesmium erythraeum (strain IMS101)</name>
    <dbReference type="NCBI Taxonomy" id="203124"/>
    <lineage>
        <taxon>Bacteria</taxon>
        <taxon>Bacillati</taxon>
        <taxon>Cyanobacteriota</taxon>
        <taxon>Cyanophyceae</taxon>
        <taxon>Oscillatoriophycideae</taxon>
        <taxon>Oscillatoriales</taxon>
        <taxon>Microcoleaceae</taxon>
        <taxon>Trichodesmium</taxon>
    </lineage>
</organism>
<reference evidence="5" key="1">
    <citation type="submission" date="2006-06" db="EMBL/GenBank/DDBJ databases">
        <title>Complete sequence of Trichodesmium erythraeum IMS101.</title>
        <authorList>
            <consortium name="US DOE Joint Genome Institute"/>
            <person name="Copeland A."/>
            <person name="Lucas S."/>
            <person name="Lapidus A."/>
            <person name="Barry K."/>
            <person name="Detter J.C."/>
            <person name="Glavina del Rio T."/>
            <person name="Hammon N."/>
            <person name="Israni S."/>
            <person name="Dalin E."/>
            <person name="Tice H."/>
            <person name="Pitluck S."/>
            <person name="Kiss H."/>
            <person name="Munk A.C."/>
            <person name="Brettin T."/>
            <person name="Bruce D."/>
            <person name="Han C."/>
            <person name="Tapia R."/>
            <person name="Gilna P."/>
            <person name="Schmutz J."/>
            <person name="Larimer F."/>
            <person name="Land M."/>
            <person name="Hauser L."/>
            <person name="Kyrpides N."/>
            <person name="Kim E."/>
            <person name="Richardson P."/>
        </authorList>
    </citation>
    <scope>NUCLEOTIDE SEQUENCE [LARGE SCALE GENOMIC DNA]</scope>
    <source>
        <strain evidence="5">IMS101</strain>
    </source>
</reference>
<gene>
    <name evidence="2" type="ordered locus">Tery_1282</name>
    <name evidence="3" type="ordered locus">Tery_2299</name>
    <name evidence="4" type="ordered locus">Tery_2855</name>
    <name evidence="5" type="ordered locus">Tery_3056</name>
</gene>
<dbReference type="Pfam" id="PF01710">
    <property type="entry name" value="HTH_Tnp_IS630"/>
    <property type="match status" value="1"/>
</dbReference>
<dbReference type="SUPFAM" id="SSF46689">
    <property type="entry name" value="Homeodomain-like"/>
    <property type="match status" value="1"/>
</dbReference>
<dbReference type="HOGENOM" id="CLU_056788_5_0_3"/>
<accession>Q10ZX0</accession>
<dbReference type="KEGG" id="ter:Tery_2299"/>
<dbReference type="eggNOG" id="COG3415">
    <property type="taxonomic scope" value="Bacteria"/>
</dbReference>
<dbReference type="EMBL" id="CP000393">
    <property type="protein sequence ID" value="ABG51523.1"/>
    <property type="molecule type" value="Genomic_DNA"/>
</dbReference>
<dbReference type="AlphaFoldDB" id="Q10ZX0"/>
<name>Q10ZX0_TRIEI</name>
<dbReference type="EMBL" id="CP000393">
    <property type="protein sequence ID" value="ABG52204.1"/>
    <property type="molecule type" value="Genomic_DNA"/>
</dbReference>
<dbReference type="Gene3D" id="1.10.10.10">
    <property type="entry name" value="Winged helix-like DNA-binding domain superfamily/Winged helix DNA-binding domain"/>
    <property type="match status" value="1"/>
</dbReference>
<feature type="domain" description="Transposase Synechocystis PCC 6803" evidence="1">
    <location>
        <begin position="5"/>
        <end position="118"/>
    </location>
</feature>
<evidence type="ECO:0000259" key="1">
    <source>
        <dbReference type="Pfam" id="PF01710"/>
    </source>
</evidence>
<dbReference type="KEGG" id="ter:Tery_2855"/>
<dbReference type="EMBL" id="CP000393">
    <property type="protein sequence ID" value="ABG52029.1"/>
    <property type="molecule type" value="Genomic_DNA"/>
</dbReference>
<dbReference type="InterPro" id="IPR036388">
    <property type="entry name" value="WH-like_DNA-bd_sf"/>
</dbReference>
<sequence>MPSPYSYDLRQKVIKAIDGGMSKTQVSSIFKISRNTINTWLHRRRETGDIKAKTGYQKGYNPKIPDLEQFRKFAQINGSKTQKEMADEWPDKVSDRTISKALKKIGYTRKKNLRLQRKR</sequence>
<evidence type="ECO:0000313" key="4">
    <source>
        <dbReference type="EMBL" id="ABG52029.1"/>
    </source>
</evidence>
<dbReference type="KEGG" id="ter:Tery_1282"/>
<dbReference type="InterPro" id="IPR002622">
    <property type="entry name" value="Transposase_14"/>
</dbReference>
<evidence type="ECO:0000313" key="5">
    <source>
        <dbReference type="EMBL" id="ABG52204.1"/>
    </source>
</evidence>
<evidence type="ECO:0000313" key="2">
    <source>
        <dbReference type="EMBL" id="ABG50615.1"/>
    </source>
</evidence>
<proteinExistence type="predicted"/>